<dbReference type="AlphaFoldDB" id="A0A6J6WLF9"/>
<reference evidence="4" key="1">
    <citation type="submission" date="2020-05" db="EMBL/GenBank/DDBJ databases">
        <authorList>
            <person name="Chiriac C."/>
            <person name="Salcher M."/>
            <person name="Ghai R."/>
            <person name="Kavagutti S V."/>
        </authorList>
    </citation>
    <scope>NUCLEOTIDE SEQUENCE</scope>
</reference>
<gene>
    <name evidence="3" type="ORF">UFOPK2242_00455</name>
    <name evidence="4" type="ORF">UFOPK2925_01063</name>
</gene>
<evidence type="ECO:0000256" key="1">
    <source>
        <dbReference type="ARBA" id="ARBA00023152"/>
    </source>
</evidence>
<name>A0A6J6WLF9_9ZZZZ</name>
<dbReference type="Pfam" id="PF00300">
    <property type="entry name" value="His_Phos_1"/>
    <property type="match status" value="1"/>
</dbReference>
<dbReference type="Gene3D" id="3.40.50.1240">
    <property type="entry name" value="Phosphoglycerate mutase-like"/>
    <property type="match status" value="1"/>
</dbReference>
<dbReference type="GO" id="GO:0005737">
    <property type="term" value="C:cytoplasm"/>
    <property type="evidence" value="ECO:0007669"/>
    <property type="project" value="TreeGrafter"/>
</dbReference>
<dbReference type="PANTHER" id="PTHR48100:SF1">
    <property type="entry name" value="HISTIDINE PHOSPHATASE FAMILY PROTEIN-RELATED"/>
    <property type="match status" value="1"/>
</dbReference>
<accession>A0A6J6WLF9</accession>
<dbReference type="InterPro" id="IPR013078">
    <property type="entry name" value="His_Pase_superF_clade-1"/>
</dbReference>
<dbReference type="CDD" id="cd07067">
    <property type="entry name" value="HP_PGM_like"/>
    <property type="match status" value="1"/>
</dbReference>
<organism evidence="4">
    <name type="scientific">freshwater metagenome</name>
    <dbReference type="NCBI Taxonomy" id="449393"/>
    <lineage>
        <taxon>unclassified sequences</taxon>
        <taxon>metagenomes</taxon>
        <taxon>ecological metagenomes</taxon>
    </lineage>
</organism>
<evidence type="ECO:0000256" key="2">
    <source>
        <dbReference type="ARBA" id="ARBA00023235"/>
    </source>
</evidence>
<dbReference type="PANTHER" id="PTHR48100">
    <property type="entry name" value="BROAD-SPECIFICITY PHOSPHATASE YOR283W-RELATED"/>
    <property type="match status" value="1"/>
</dbReference>
<dbReference type="SMART" id="SM00855">
    <property type="entry name" value="PGAM"/>
    <property type="match status" value="1"/>
</dbReference>
<dbReference type="InterPro" id="IPR001345">
    <property type="entry name" value="PG/BPGM_mutase_AS"/>
</dbReference>
<sequence>MGSLLVARHGQSTWNALGRWQGKADPELTALGEQQAQDAALHVGDISSVWASNLQRAKVTASIIAKAKGLEVNIDERLSERDAGEWEGMTRLEIEDGWPGFLAGHKRPDGFEPDESVAQRGIEALSEILANGGDGRILVVSHSGVVRAIERHLGVSAGQVSNLGGVEFHLNAIGELTIGERFMLLDGSKVEITTPKQI</sequence>
<protein>
    <submittedName>
        <fullName evidence="4">Unannotated protein</fullName>
    </submittedName>
</protein>
<evidence type="ECO:0000313" key="3">
    <source>
        <dbReference type="EMBL" id="CAB4651820.1"/>
    </source>
</evidence>
<proteinExistence type="predicted"/>
<dbReference type="EMBL" id="CAEZWM010000037">
    <property type="protein sequence ID" value="CAB4651820.1"/>
    <property type="molecule type" value="Genomic_DNA"/>
</dbReference>
<dbReference type="SUPFAM" id="SSF53254">
    <property type="entry name" value="Phosphoglycerate mutase-like"/>
    <property type="match status" value="1"/>
</dbReference>
<keyword evidence="2" id="KW-0413">Isomerase</keyword>
<dbReference type="GO" id="GO:0016791">
    <property type="term" value="F:phosphatase activity"/>
    <property type="evidence" value="ECO:0007669"/>
    <property type="project" value="TreeGrafter"/>
</dbReference>
<dbReference type="EMBL" id="CAEZZU010000162">
    <property type="protein sequence ID" value="CAB4784679.1"/>
    <property type="molecule type" value="Genomic_DNA"/>
</dbReference>
<dbReference type="InterPro" id="IPR029033">
    <property type="entry name" value="His_PPase_superfam"/>
</dbReference>
<evidence type="ECO:0000313" key="4">
    <source>
        <dbReference type="EMBL" id="CAB4784679.1"/>
    </source>
</evidence>
<dbReference type="PROSITE" id="PS00175">
    <property type="entry name" value="PG_MUTASE"/>
    <property type="match status" value="1"/>
</dbReference>
<keyword evidence="1" id="KW-0324">Glycolysis</keyword>
<dbReference type="InterPro" id="IPR050275">
    <property type="entry name" value="PGM_Phosphatase"/>
</dbReference>